<dbReference type="Pfam" id="PF04542">
    <property type="entry name" value="Sigma70_r2"/>
    <property type="match status" value="1"/>
</dbReference>
<reference evidence="8 9" key="1">
    <citation type="submission" date="2015-08" db="EMBL/GenBank/DDBJ databases">
        <authorList>
            <person name="Babu N.S."/>
            <person name="Beckwith C.J."/>
            <person name="Beseler K.G."/>
            <person name="Brison A."/>
            <person name="Carone J.V."/>
            <person name="Caskin T.P."/>
            <person name="Diamond M."/>
            <person name="Durham M.E."/>
            <person name="Foxe J.M."/>
            <person name="Go M."/>
            <person name="Henderson B.A."/>
            <person name="Jones I.B."/>
            <person name="McGettigan J.A."/>
            <person name="Micheletti S.J."/>
            <person name="Nasrallah M.E."/>
            <person name="Ortiz D."/>
            <person name="Piller C.R."/>
            <person name="Privatt S.R."/>
            <person name="Schneider S.L."/>
            <person name="Sharp S."/>
            <person name="Smith T.C."/>
            <person name="Stanton J.D."/>
            <person name="Ullery H.E."/>
            <person name="Wilson R.J."/>
            <person name="Serrano M.G."/>
            <person name="Buck G."/>
            <person name="Lee V."/>
            <person name="Wang Y."/>
            <person name="Carvalho R."/>
            <person name="Voegtly L."/>
            <person name="Shi R."/>
            <person name="Duckworth R."/>
            <person name="Johnson A."/>
            <person name="Loviza R."/>
            <person name="Walstead R."/>
            <person name="Shah Z."/>
            <person name="Kiflezghi M."/>
            <person name="Wade K."/>
            <person name="Ball S.L."/>
            <person name="Bradley K.W."/>
            <person name="Asai D.J."/>
            <person name="Bowman C.A."/>
            <person name="Russell D.A."/>
            <person name="Pope W.H."/>
            <person name="Jacobs-Sera D."/>
            <person name="Hendrix R.W."/>
            <person name="Hatfull G.F."/>
        </authorList>
    </citation>
    <scope>NUCLEOTIDE SEQUENCE [LARGE SCALE GENOMIC DNA]</scope>
    <source>
        <strain evidence="8 9">DSM 27648</strain>
    </source>
</reference>
<comment type="similarity">
    <text evidence="1">Belongs to the sigma-70 factor family. ECF subfamily.</text>
</comment>
<protein>
    <submittedName>
        <fullName evidence="8">RNA polymerase sigma factor RpoE</fullName>
    </submittedName>
</protein>
<dbReference type="STRING" id="1391654.AKJ09_08706"/>
<evidence type="ECO:0000256" key="4">
    <source>
        <dbReference type="ARBA" id="ARBA00023125"/>
    </source>
</evidence>
<dbReference type="InterPro" id="IPR036388">
    <property type="entry name" value="WH-like_DNA-bd_sf"/>
</dbReference>
<dbReference type="SUPFAM" id="SSF88659">
    <property type="entry name" value="Sigma3 and sigma4 domains of RNA polymerase sigma factors"/>
    <property type="match status" value="1"/>
</dbReference>
<evidence type="ECO:0000259" key="7">
    <source>
        <dbReference type="Pfam" id="PF08281"/>
    </source>
</evidence>
<evidence type="ECO:0000256" key="5">
    <source>
        <dbReference type="ARBA" id="ARBA00023163"/>
    </source>
</evidence>
<dbReference type="InterPro" id="IPR013324">
    <property type="entry name" value="RNA_pol_sigma_r3/r4-like"/>
</dbReference>
<dbReference type="NCBIfam" id="TIGR02937">
    <property type="entry name" value="sigma70-ECF"/>
    <property type="match status" value="1"/>
</dbReference>
<dbReference type="InterPro" id="IPR014284">
    <property type="entry name" value="RNA_pol_sigma-70_dom"/>
</dbReference>
<dbReference type="InterPro" id="IPR039425">
    <property type="entry name" value="RNA_pol_sigma-70-like"/>
</dbReference>
<dbReference type="PANTHER" id="PTHR43133:SF8">
    <property type="entry name" value="RNA POLYMERASE SIGMA FACTOR HI_1459-RELATED"/>
    <property type="match status" value="1"/>
</dbReference>
<dbReference type="InterPro" id="IPR013249">
    <property type="entry name" value="RNA_pol_sigma70_r4_t2"/>
</dbReference>
<dbReference type="CDD" id="cd06171">
    <property type="entry name" value="Sigma70_r4"/>
    <property type="match status" value="1"/>
</dbReference>
<keyword evidence="3" id="KW-0731">Sigma factor</keyword>
<evidence type="ECO:0000256" key="3">
    <source>
        <dbReference type="ARBA" id="ARBA00023082"/>
    </source>
</evidence>
<name>A0A0K1Q8H4_9BACT</name>
<dbReference type="Gene3D" id="1.10.1740.10">
    <property type="match status" value="1"/>
</dbReference>
<evidence type="ECO:0000313" key="8">
    <source>
        <dbReference type="EMBL" id="AKV02043.1"/>
    </source>
</evidence>
<dbReference type="GO" id="GO:0016987">
    <property type="term" value="F:sigma factor activity"/>
    <property type="evidence" value="ECO:0007669"/>
    <property type="project" value="UniProtKB-KW"/>
</dbReference>
<dbReference type="InterPro" id="IPR007627">
    <property type="entry name" value="RNA_pol_sigma70_r2"/>
</dbReference>
<dbReference type="PANTHER" id="PTHR43133">
    <property type="entry name" value="RNA POLYMERASE ECF-TYPE SIGMA FACTO"/>
    <property type="match status" value="1"/>
</dbReference>
<dbReference type="SUPFAM" id="SSF88946">
    <property type="entry name" value="Sigma2 domain of RNA polymerase sigma factors"/>
    <property type="match status" value="1"/>
</dbReference>
<dbReference type="AlphaFoldDB" id="A0A0K1Q8H4"/>
<evidence type="ECO:0000256" key="2">
    <source>
        <dbReference type="ARBA" id="ARBA00023015"/>
    </source>
</evidence>
<sequence>MLAFDSDRSTCDDASARAASTLDFATVYDEFAPFVWRAALRLGVAETMVEDVVQEIFLVIHRRLPEFEGRSSLKTWIFGIALRVVRLHRRTVMRRRLDARSRAEDVDPAALPDRTDCGPDAALARRQAMALLSAVLDELDDELREVFVLADIEGLTVPEIAEALATNANTVYSRLRTARKAFEQGLARARARDQWRVR</sequence>
<evidence type="ECO:0000313" key="9">
    <source>
        <dbReference type="Proteomes" id="UP000064967"/>
    </source>
</evidence>
<feature type="domain" description="RNA polymerase sigma factor 70 region 4 type 2" evidence="7">
    <location>
        <begin position="132"/>
        <end position="181"/>
    </location>
</feature>
<dbReference type="GO" id="GO:0003677">
    <property type="term" value="F:DNA binding"/>
    <property type="evidence" value="ECO:0007669"/>
    <property type="project" value="UniProtKB-KW"/>
</dbReference>
<organism evidence="8 9">
    <name type="scientific">Labilithrix luteola</name>
    <dbReference type="NCBI Taxonomy" id="1391654"/>
    <lineage>
        <taxon>Bacteria</taxon>
        <taxon>Pseudomonadati</taxon>
        <taxon>Myxococcota</taxon>
        <taxon>Polyangia</taxon>
        <taxon>Polyangiales</taxon>
        <taxon>Labilitrichaceae</taxon>
        <taxon>Labilithrix</taxon>
    </lineage>
</organism>
<keyword evidence="4" id="KW-0238">DNA-binding</keyword>
<dbReference type="Gene3D" id="1.10.10.10">
    <property type="entry name" value="Winged helix-like DNA-binding domain superfamily/Winged helix DNA-binding domain"/>
    <property type="match status" value="1"/>
</dbReference>
<dbReference type="KEGG" id="llu:AKJ09_08706"/>
<accession>A0A0K1Q8H4</accession>
<keyword evidence="5" id="KW-0804">Transcription</keyword>
<keyword evidence="9" id="KW-1185">Reference proteome</keyword>
<feature type="domain" description="RNA polymerase sigma-70 region 2" evidence="6">
    <location>
        <begin position="28"/>
        <end position="91"/>
    </location>
</feature>
<keyword evidence="2" id="KW-0805">Transcription regulation</keyword>
<dbReference type="Proteomes" id="UP000064967">
    <property type="component" value="Chromosome"/>
</dbReference>
<dbReference type="EMBL" id="CP012333">
    <property type="protein sequence ID" value="AKV02043.1"/>
    <property type="molecule type" value="Genomic_DNA"/>
</dbReference>
<evidence type="ECO:0000259" key="6">
    <source>
        <dbReference type="Pfam" id="PF04542"/>
    </source>
</evidence>
<evidence type="ECO:0000256" key="1">
    <source>
        <dbReference type="ARBA" id="ARBA00010641"/>
    </source>
</evidence>
<dbReference type="InterPro" id="IPR013325">
    <property type="entry name" value="RNA_pol_sigma_r2"/>
</dbReference>
<dbReference type="Pfam" id="PF08281">
    <property type="entry name" value="Sigma70_r4_2"/>
    <property type="match status" value="1"/>
</dbReference>
<dbReference type="GO" id="GO:0006352">
    <property type="term" value="P:DNA-templated transcription initiation"/>
    <property type="evidence" value="ECO:0007669"/>
    <property type="project" value="InterPro"/>
</dbReference>
<gene>
    <name evidence="8" type="ORF">AKJ09_08706</name>
</gene>
<proteinExistence type="inferred from homology"/>